<name>A0AAE3JCQ7_9FIRM</name>
<comment type="caution">
    <text evidence="2">The sequence shown here is derived from an EMBL/GenBank/DDBJ whole genome shotgun (WGS) entry which is preliminary data.</text>
</comment>
<keyword evidence="3" id="KW-1185">Reference proteome</keyword>
<gene>
    <name evidence="2" type="ORF">LKD48_14450</name>
</gene>
<evidence type="ECO:0000313" key="2">
    <source>
        <dbReference type="EMBL" id="MCC2222805.1"/>
    </source>
</evidence>
<proteinExistence type="predicted"/>
<accession>A0AAE3JCQ7</accession>
<feature type="transmembrane region" description="Helical" evidence="1">
    <location>
        <begin position="128"/>
        <end position="146"/>
    </location>
</feature>
<sequence length="147" mass="16490">MKRSRTKSKSTRHSYDIESGTREALAYDSLKSVNSENDYNKFASTEMMLYRITSSLATLCAGLTLWLGYKRAYEIDIFFGLIAMGFAFGLKEISVDDNEHSQYSISQKLKEVITESINFLVTNKKARAIMFLNALIGAVSTLVGSIM</sequence>
<dbReference type="RefSeq" id="WP_118616186.1">
    <property type="nucleotide sequence ID" value="NZ_JAJEQN010000050.1"/>
</dbReference>
<keyword evidence="1" id="KW-0812">Transmembrane</keyword>
<keyword evidence="1" id="KW-0472">Membrane</keyword>
<feature type="transmembrane region" description="Helical" evidence="1">
    <location>
        <begin position="49"/>
        <end position="69"/>
    </location>
</feature>
<keyword evidence="1" id="KW-1133">Transmembrane helix</keyword>
<dbReference type="Proteomes" id="UP001198200">
    <property type="component" value="Unassembled WGS sequence"/>
</dbReference>
<dbReference type="AlphaFoldDB" id="A0AAE3JCQ7"/>
<reference evidence="2 3" key="1">
    <citation type="submission" date="2021-10" db="EMBL/GenBank/DDBJ databases">
        <title>Anaerobic single-cell dispensing facilitates the cultivation of human gut bacteria.</title>
        <authorList>
            <person name="Afrizal A."/>
        </authorList>
    </citation>
    <scope>NUCLEOTIDE SEQUENCE [LARGE SCALE GENOMIC DNA]</scope>
    <source>
        <strain evidence="2 3">CLA-AA-H224</strain>
    </source>
</reference>
<evidence type="ECO:0000313" key="3">
    <source>
        <dbReference type="Proteomes" id="UP001198200"/>
    </source>
</evidence>
<dbReference type="EMBL" id="JAJEQN010000050">
    <property type="protein sequence ID" value="MCC2222805.1"/>
    <property type="molecule type" value="Genomic_DNA"/>
</dbReference>
<evidence type="ECO:0000256" key="1">
    <source>
        <dbReference type="SAM" id="Phobius"/>
    </source>
</evidence>
<organism evidence="2 3">
    <name type="scientific">Anthropogastromicrobium aceti</name>
    <dbReference type="NCBI Taxonomy" id="2981768"/>
    <lineage>
        <taxon>Bacteria</taxon>
        <taxon>Bacillati</taxon>
        <taxon>Bacillota</taxon>
        <taxon>Clostridia</taxon>
        <taxon>Lachnospirales</taxon>
        <taxon>Lachnospiraceae</taxon>
        <taxon>Anthropogastromicrobium</taxon>
    </lineage>
</organism>
<protein>
    <submittedName>
        <fullName evidence="2">Uncharacterized protein</fullName>
    </submittedName>
</protein>
<feature type="transmembrane region" description="Helical" evidence="1">
    <location>
        <begin position="75"/>
        <end position="93"/>
    </location>
</feature>